<protein>
    <submittedName>
        <fullName evidence="1">Uncharacterized protein</fullName>
    </submittedName>
</protein>
<name>A0ABX0HQX9_9BURK</name>
<keyword evidence="2" id="KW-1185">Reference proteome</keyword>
<organism evidence="1 2">
    <name type="scientific">Rubrivivax benzoatilyticus</name>
    <dbReference type="NCBI Taxonomy" id="316997"/>
    <lineage>
        <taxon>Bacteria</taxon>
        <taxon>Pseudomonadati</taxon>
        <taxon>Pseudomonadota</taxon>
        <taxon>Betaproteobacteria</taxon>
        <taxon>Burkholderiales</taxon>
        <taxon>Sphaerotilaceae</taxon>
        <taxon>Rubrivivax</taxon>
    </lineage>
</organism>
<gene>
    <name evidence="1" type="ORF">G7087_03735</name>
</gene>
<proteinExistence type="predicted"/>
<accession>A0ABX0HQX9</accession>
<evidence type="ECO:0000313" key="1">
    <source>
        <dbReference type="EMBL" id="NHK97476.1"/>
    </source>
</evidence>
<reference evidence="1 2" key="1">
    <citation type="submission" date="2020-03" db="EMBL/GenBank/DDBJ databases">
        <title>Rubrivivax benzoatilyticus JA2 (sequenced after 10 years sub-culturing).</title>
        <authorList>
            <person name="Gupta D."/>
            <person name="Chintalapati S."/>
            <person name="Chintalapati V.R."/>
        </authorList>
    </citation>
    <scope>NUCLEOTIDE SEQUENCE [LARGE SCALE GENOMIC DNA]</scope>
    <source>
        <strain evidence="1 2">JA2-Mal</strain>
    </source>
</reference>
<comment type="caution">
    <text evidence="1">The sequence shown here is derived from an EMBL/GenBank/DDBJ whole genome shotgun (WGS) entry which is preliminary data.</text>
</comment>
<evidence type="ECO:0000313" key="2">
    <source>
        <dbReference type="Proteomes" id="UP000802098"/>
    </source>
</evidence>
<sequence>MRARGEPAIPEDDPVQDWAEKVGLPSEFVELGWRAFKRLYLEDRSTKRYTDWRVTFRLALRGNWLKLWWLDGHEYRLTTVGEQVKREFECEGAAA</sequence>
<dbReference type="EMBL" id="JAAOCD010000001">
    <property type="protein sequence ID" value="NHK97476.1"/>
    <property type="molecule type" value="Genomic_DNA"/>
</dbReference>
<dbReference type="Proteomes" id="UP000802098">
    <property type="component" value="Unassembled WGS sequence"/>
</dbReference>